<dbReference type="Proteomes" id="UP000014978">
    <property type="component" value="Unassembled WGS sequence"/>
</dbReference>
<dbReference type="AlphaFoldDB" id="S7XHN5"/>
<reference evidence="2" key="1">
    <citation type="journal article" date="2013" name="PLoS Genet.">
        <title>The genome of Spraguea lophii and the basis of host-microsporidian interactions.</title>
        <authorList>
            <person name="Campbell S.E."/>
            <person name="Williams T.A."/>
            <person name="Yousuf A."/>
            <person name="Soanes D.M."/>
            <person name="Paszkiewicz K.H."/>
            <person name="Williams B.A.P."/>
        </authorList>
    </citation>
    <scope>NUCLEOTIDE SEQUENCE [LARGE SCALE GENOMIC DNA]</scope>
    <source>
        <strain evidence="2">42_110</strain>
    </source>
</reference>
<proteinExistence type="predicted"/>
<evidence type="ECO:0000313" key="1">
    <source>
        <dbReference type="EMBL" id="EPR78559.1"/>
    </source>
</evidence>
<accession>S7XHN5</accession>
<comment type="caution">
    <text evidence="1">The sequence shown here is derived from an EMBL/GenBank/DDBJ whole genome shotgun (WGS) entry which is preliminary data.</text>
</comment>
<name>S7XHN5_SPRLO</name>
<dbReference type="VEuPathDB" id="MicrosporidiaDB:SLOPH_1100"/>
<evidence type="ECO:0000313" key="2">
    <source>
        <dbReference type="Proteomes" id="UP000014978"/>
    </source>
</evidence>
<dbReference type="EMBL" id="ATCN01000706">
    <property type="protein sequence ID" value="EPR78559.1"/>
    <property type="molecule type" value="Genomic_DNA"/>
</dbReference>
<dbReference type="InParanoid" id="S7XHN5"/>
<dbReference type="HOGENOM" id="CLU_1157031_0_0_1"/>
<organism evidence="1 2">
    <name type="scientific">Spraguea lophii (strain 42_110)</name>
    <name type="common">Microsporidian parasite</name>
    <dbReference type="NCBI Taxonomy" id="1358809"/>
    <lineage>
        <taxon>Eukaryota</taxon>
        <taxon>Fungi</taxon>
        <taxon>Fungi incertae sedis</taxon>
        <taxon>Microsporidia</taxon>
        <taxon>Spragueidae</taxon>
        <taxon>Spraguea</taxon>
    </lineage>
</organism>
<sequence>MFICYMDYILLFLDYKSINTCERIFDINNYNDDRRYNEDDVIYNSDEFYYYYLHRNCSIRPGCGITDNTNDFINNFICNKHIKNKIEYDINKGIIDSMSYLLLFYKDINCGMEIINILYFINYLLEHRDNDVVMNIIDRIYNYDGFNKFVFIINILYFMREMKIFDIQGNIIFYNGKIFYSCNEIECYIISLLYGGNKINNMYDEFNNIDYKYKSMISRVKGGKRLNVKYPLFVSGRYII</sequence>
<protein>
    <submittedName>
        <fullName evidence="1">Uncharacterized protein</fullName>
    </submittedName>
</protein>
<gene>
    <name evidence="1" type="ORF">SLOPH_1100</name>
</gene>
<keyword evidence="2" id="KW-1185">Reference proteome</keyword>